<comment type="caution">
    <text evidence="1">The sequence shown here is derived from an EMBL/GenBank/DDBJ whole genome shotgun (WGS) entry which is preliminary data.</text>
</comment>
<protein>
    <submittedName>
        <fullName evidence="1">Uncharacterized protein</fullName>
    </submittedName>
</protein>
<proteinExistence type="predicted"/>
<reference evidence="1" key="1">
    <citation type="journal article" date="2014" name="Front. Microbiol.">
        <title>High frequency of phylogenetically diverse reductive dehalogenase-homologous genes in deep subseafloor sedimentary metagenomes.</title>
        <authorList>
            <person name="Kawai M."/>
            <person name="Futagami T."/>
            <person name="Toyoda A."/>
            <person name="Takaki Y."/>
            <person name="Nishi S."/>
            <person name="Hori S."/>
            <person name="Arai W."/>
            <person name="Tsubouchi T."/>
            <person name="Morono Y."/>
            <person name="Uchiyama I."/>
            <person name="Ito T."/>
            <person name="Fujiyama A."/>
            <person name="Inagaki F."/>
            <person name="Takami H."/>
        </authorList>
    </citation>
    <scope>NUCLEOTIDE SEQUENCE</scope>
    <source>
        <strain evidence="1">Expedition CK06-06</strain>
    </source>
</reference>
<gene>
    <name evidence="1" type="ORF">S01H4_53279</name>
</gene>
<name>X1DAB3_9ZZZZ</name>
<accession>X1DAB3</accession>
<sequence length="65" mass="7550">MEENLYNFFIVDAAIRKNGILPADLINFELRDISINIKTIETFNKEIHSGIMVKCDVEDLDLTYE</sequence>
<evidence type="ECO:0000313" key="1">
    <source>
        <dbReference type="EMBL" id="GAH17721.1"/>
    </source>
</evidence>
<dbReference type="EMBL" id="BART01030534">
    <property type="protein sequence ID" value="GAH17721.1"/>
    <property type="molecule type" value="Genomic_DNA"/>
</dbReference>
<organism evidence="1">
    <name type="scientific">marine sediment metagenome</name>
    <dbReference type="NCBI Taxonomy" id="412755"/>
    <lineage>
        <taxon>unclassified sequences</taxon>
        <taxon>metagenomes</taxon>
        <taxon>ecological metagenomes</taxon>
    </lineage>
</organism>
<dbReference type="AlphaFoldDB" id="X1DAB3"/>